<feature type="chain" id="PRO_5005892537" description="Protein amnionless" evidence="10">
    <location>
        <begin position="21"/>
        <end position="183"/>
    </location>
</feature>
<keyword evidence="4" id="KW-1003">Cell membrane</keyword>
<evidence type="ECO:0000256" key="6">
    <source>
        <dbReference type="ARBA" id="ARBA00022729"/>
    </source>
</evidence>
<dbReference type="Proteomes" id="UP000038045">
    <property type="component" value="Unplaced"/>
</dbReference>
<evidence type="ECO:0000256" key="8">
    <source>
        <dbReference type="ARBA" id="ARBA00022989"/>
    </source>
</evidence>
<keyword evidence="5" id="KW-0812">Transmembrane</keyword>
<dbReference type="GO" id="GO:0016324">
    <property type="term" value="C:apical plasma membrane"/>
    <property type="evidence" value="ECO:0007669"/>
    <property type="project" value="TreeGrafter"/>
</dbReference>
<dbReference type="STRING" id="131310.A0A0N4ZWC2"/>
<evidence type="ECO:0000256" key="7">
    <source>
        <dbReference type="ARBA" id="ARBA00022927"/>
    </source>
</evidence>
<evidence type="ECO:0000256" key="2">
    <source>
        <dbReference type="ARBA" id="ARBA00021200"/>
    </source>
</evidence>
<keyword evidence="11" id="KW-1185">Reference proteome</keyword>
<comment type="subcellular location">
    <subcellularLocation>
        <location evidence="1">Cell membrane</location>
        <topology evidence="1">Single-pass type I membrane protein</topology>
    </subcellularLocation>
</comment>
<dbReference type="GO" id="GO:0015031">
    <property type="term" value="P:protein transport"/>
    <property type="evidence" value="ECO:0007669"/>
    <property type="project" value="UniProtKB-KW"/>
</dbReference>
<evidence type="ECO:0000256" key="4">
    <source>
        <dbReference type="ARBA" id="ARBA00022475"/>
    </source>
</evidence>
<dbReference type="PANTHER" id="PTHR14995:SF2">
    <property type="entry name" value="PROTEIN AMNIONLESS"/>
    <property type="match status" value="1"/>
</dbReference>
<dbReference type="AlphaFoldDB" id="A0A0N4ZWC2"/>
<evidence type="ECO:0000256" key="9">
    <source>
        <dbReference type="ARBA" id="ARBA00023136"/>
    </source>
</evidence>
<evidence type="ECO:0000256" key="5">
    <source>
        <dbReference type="ARBA" id="ARBA00022692"/>
    </source>
</evidence>
<keyword evidence="3" id="KW-0813">Transport</keyword>
<proteinExistence type="predicted"/>
<dbReference type="InterPro" id="IPR026112">
    <property type="entry name" value="AMN"/>
</dbReference>
<keyword evidence="8" id="KW-1133">Transmembrane helix</keyword>
<sequence length="183" mass="21508">MNHLLLSILIIFSKFFFNNCQYYYELIRTNDFEAELDWSNQSTPCSGDIIHFVKNSTNLFTISESFKISSMDLPNNGVIYFGENLKIGRKGGWQCMKKDKPQHKYFNVSSRGNPNFFDQSHWRIKNNELSDSYMDSETLLHFQRVPDSLSIAAIPYGNNVQFEAKNTIHIQKYIKHYQVNFSY</sequence>
<dbReference type="Pfam" id="PF14828">
    <property type="entry name" value="Amnionless"/>
    <property type="match status" value="1"/>
</dbReference>
<protein>
    <recommendedName>
        <fullName evidence="2">Protein amnionless</fullName>
    </recommendedName>
</protein>
<accession>A0A0N4ZWC2</accession>
<name>A0A0N4ZWC2_PARTI</name>
<organism evidence="11 12">
    <name type="scientific">Parastrongyloides trichosuri</name>
    <name type="common">Possum-specific nematode worm</name>
    <dbReference type="NCBI Taxonomy" id="131310"/>
    <lineage>
        <taxon>Eukaryota</taxon>
        <taxon>Metazoa</taxon>
        <taxon>Ecdysozoa</taxon>
        <taxon>Nematoda</taxon>
        <taxon>Chromadorea</taxon>
        <taxon>Rhabditida</taxon>
        <taxon>Tylenchina</taxon>
        <taxon>Panagrolaimomorpha</taxon>
        <taxon>Strongyloidoidea</taxon>
        <taxon>Strongyloididae</taxon>
        <taxon>Parastrongyloides</taxon>
    </lineage>
</organism>
<dbReference type="PANTHER" id="PTHR14995">
    <property type="entry name" value="AMNIONLESS"/>
    <property type="match status" value="1"/>
</dbReference>
<reference evidence="12" key="1">
    <citation type="submission" date="2017-02" db="UniProtKB">
        <authorList>
            <consortium name="WormBaseParasite"/>
        </authorList>
    </citation>
    <scope>IDENTIFICATION</scope>
</reference>
<dbReference type="WBParaSite" id="PTRK_0001295400.1">
    <property type="protein sequence ID" value="PTRK_0001295400.1"/>
    <property type="gene ID" value="PTRK_0001295400"/>
</dbReference>
<dbReference type="GO" id="GO:0030139">
    <property type="term" value="C:endocytic vesicle"/>
    <property type="evidence" value="ECO:0007669"/>
    <property type="project" value="TreeGrafter"/>
</dbReference>
<evidence type="ECO:0000256" key="3">
    <source>
        <dbReference type="ARBA" id="ARBA00022448"/>
    </source>
</evidence>
<keyword evidence="9" id="KW-0472">Membrane</keyword>
<evidence type="ECO:0000256" key="10">
    <source>
        <dbReference type="SAM" id="SignalP"/>
    </source>
</evidence>
<evidence type="ECO:0000313" key="11">
    <source>
        <dbReference type="Proteomes" id="UP000038045"/>
    </source>
</evidence>
<evidence type="ECO:0000256" key="1">
    <source>
        <dbReference type="ARBA" id="ARBA00004251"/>
    </source>
</evidence>
<dbReference type="GO" id="GO:0006898">
    <property type="term" value="P:receptor-mediated endocytosis"/>
    <property type="evidence" value="ECO:0007669"/>
    <property type="project" value="TreeGrafter"/>
</dbReference>
<evidence type="ECO:0000313" key="12">
    <source>
        <dbReference type="WBParaSite" id="PTRK_0001295400.1"/>
    </source>
</evidence>
<keyword evidence="7" id="KW-0653">Protein transport</keyword>
<keyword evidence="6 10" id="KW-0732">Signal</keyword>
<feature type="signal peptide" evidence="10">
    <location>
        <begin position="1"/>
        <end position="20"/>
    </location>
</feature>